<evidence type="ECO:0000256" key="1">
    <source>
        <dbReference type="ARBA" id="ARBA00022630"/>
    </source>
</evidence>
<keyword evidence="2" id="KW-0560">Oxidoreductase</keyword>
<dbReference type="InterPro" id="IPR001155">
    <property type="entry name" value="OxRdtase_FMN_N"/>
</dbReference>
<evidence type="ECO:0000256" key="2">
    <source>
        <dbReference type="ARBA" id="ARBA00023002"/>
    </source>
</evidence>
<keyword evidence="5" id="KW-1185">Reference proteome</keyword>
<dbReference type="PANTHER" id="PTHR43656:SF2">
    <property type="entry name" value="BINDING OXIDOREDUCTASE, PUTATIVE (AFU_ORTHOLOGUE AFUA_2G08260)-RELATED"/>
    <property type="match status" value="1"/>
</dbReference>
<organism evidence="4 5">
    <name type="scientific">Tritrichomonas musculus</name>
    <dbReference type="NCBI Taxonomy" id="1915356"/>
    <lineage>
        <taxon>Eukaryota</taxon>
        <taxon>Metamonada</taxon>
        <taxon>Parabasalia</taxon>
        <taxon>Tritrichomonadida</taxon>
        <taxon>Tritrichomonadidae</taxon>
        <taxon>Tritrichomonas</taxon>
    </lineage>
</organism>
<evidence type="ECO:0000259" key="3">
    <source>
        <dbReference type="Pfam" id="PF00724"/>
    </source>
</evidence>
<accession>A0ABR2HAP2</accession>
<reference evidence="4 5" key="1">
    <citation type="submission" date="2024-04" db="EMBL/GenBank/DDBJ databases">
        <title>Tritrichomonas musculus Genome.</title>
        <authorList>
            <person name="Alves-Ferreira E."/>
            <person name="Grigg M."/>
            <person name="Lorenzi H."/>
            <person name="Galac M."/>
        </authorList>
    </citation>
    <scope>NUCLEOTIDE SEQUENCE [LARGE SCALE GENOMIC DNA]</scope>
    <source>
        <strain evidence="4 5">EAF2021</strain>
    </source>
</reference>
<name>A0ABR2HAP2_9EUKA</name>
<dbReference type="Proteomes" id="UP001470230">
    <property type="component" value="Unassembled WGS sequence"/>
</dbReference>
<proteinExistence type="predicted"/>
<gene>
    <name evidence="4" type="ORF">M9Y10_025683</name>
</gene>
<evidence type="ECO:0000313" key="4">
    <source>
        <dbReference type="EMBL" id="KAK8842817.1"/>
    </source>
</evidence>
<dbReference type="SUPFAM" id="SSF51395">
    <property type="entry name" value="FMN-linked oxidoreductases"/>
    <property type="match status" value="1"/>
</dbReference>
<keyword evidence="1" id="KW-0285">Flavoprotein</keyword>
<dbReference type="PANTHER" id="PTHR43656">
    <property type="entry name" value="BINDING OXIDOREDUCTASE, PUTATIVE (AFU_ORTHOLOGUE AFUA_2G08260)-RELATED"/>
    <property type="match status" value="1"/>
</dbReference>
<dbReference type="InterPro" id="IPR013785">
    <property type="entry name" value="Aldolase_TIM"/>
</dbReference>
<dbReference type="InterPro" id="IPR051799">
    <property type="entry name" value="NADH_flavin_oxidoreductase"/>
</dbReference>
<dbReference type="EMBL" id="JAPFFF010000037">
    <property type="protein sequence ID" value="KAK8842817.1"/>
    <property type="molecule type" value="Genomic_DNA"/>
</dbReference>
<dbReference type="CDD" id="cd02803">
    <property type="entry name" value="OYE_like_FMN_family"/>
    <property type="match status" value="1"/>
</dbReference>
<feature type="domain" description="NADH:flavin oxidoreductase/NADH oxidase N-terminal" evidence="3">
    <location>
        <begin position="6"/>
        <end position="353"/>
    </location>
</feature>
<dbReference type="Pfam" id="PF00724">
    <property type="entry name" value="Oxidored_FMN"/>
    <property type="match status" value="1"/>
</dbReference>
<sequence>MSGSVLFSPTKLGRLSVPNRFIRSATWESLADGDGRPTNELINMMENLAVGKVGLIIPGAVYVTKRGQGMKGQSGMCTIEQARDWHRGVVNIHKRGSKIIFQLIHNGLSANPQLNGGFPPSGPTAFNSNQHELTNTEIEDLIQDFADSAELSYHSSADGVQLHAAHGYLLSEFLSPALNKRTDKWGGSDDNRLRIVKEIIATIRKRVPEEFSISIKLNGNDYMENGIEPELCAKYVDKLKNDLDFFEISAGSHHTILSTINENVLTKGIKDPNKKKELIENAYKSTAGYTFKEMYNLDSLKIIRKAVPDAKLALVGGNRTFVNMEKLVNDGLADMISMSRPFLNDPYIVQRFQCKTLDHSFCINCSACVLNTENGVYCHLKKFLKNDR</sequence>
<dbReference type="Gene3D" id="3.20.20.70">
    <property type="entry name" value="Aldolase class I"/>
    <property type="match status" value="1"/>
</dbReference>
<comment type="caution">
    <text evidence="4">The sequence shown here is derived from an EMBL/GenBank/DDBJ whole genome shotgun (WGS) entry which is preliminary data.</text>
</comment>
<protein>
    <recommendedName>
        <fullName evidence="3">NADH:flavin oxidoreductase/NADH oxidase N-terminal domain-containing protein</fullName>
    </recommendedName>
</protein>
<evidence type="ECO:0000313" key="5">
    <source>
        <dbReference type="Proteomes" id="UP001470230"/>
    </source>
</evidence>